<evidence type="ECO:0000313" key="4">
    <source>
        <dbReference type="Proteomes" id="UP000637061"/>
    </source>
</evidence>
<reference evidence="3" key="1">
    <citation type="submission" date="2020-12" db="EMBL/GenBank/DDBJ databases">
        <title>Enhanced detection system for hospital associated transmission using whole genome sequencing surveillance.</title>
        <authorList>
            <person name="Harrison L.H."/>
            <person name="Van Tyne D."/>
            <person name="Marsh J.W."/>
            <person name="Griffith M.P."/>
            <person name="Snyder D.J."/>
            <person name="Cooper V.S."/>
            <person name="Mustapha M."/>
        </authorList>
    </citation>
    <scope>NUCLEOTIDE SEQUENCE</scope>
    <source>
        <strain evidence="3">PSB00042</strain>
    </source>
</reference>
<dbReference type="PANTHER" id="PTHR43032:SF4">
    <property type="entry name" value="OXIDOREDUCTASE MOLYBDOPTERIN-BINDING DOMAIN-CONTAINING PROTEIN"/>
    <property type="match status" value="1"/>
</dbReference>
<proteinExistence type="predicted"/>
<evidence type="ECO:0000256" key="1">
    <source>
        <dbReference type="SAM" id="MobiDB-lite"/>
    </source>
</evidence>
<dbReference type="PANTHER" id="PTHR43032">
    <property type="entry name" value="PROTEIN-METHIONINE-SULFOXIDE REDUCTASE"/>
    <property type="match status" value="1"/>
</dbReference>
<gene>
    <name evidence="3" type="ORF">JEU22_14680</name>
</gene>
<accession>A0A8I1JKL2</accession>
<sequence length="260" mass="29322">MNMDKQNTKLVEAKIRFASEQRFMDRNREENPSGRLPRGQSKVKGLPVLDLGEQPEIPLEEWVLTVDGATERSIRLTWDDFSALPRAETIVDIHCVTSWSSFDNQWGGVRVADLIRLAQPIPAATHVMLHSADGYTTNVPLAEILEDDCLVATSWNGDPLSCSHGGPARLVIPHLYFWKSAKWIVRIEILTKDAPGYWEQRGYHNDGDPWKEQRYSTAPIQRNAPAEPAIAPMPVIAEQAPAPTLLGRISAWIRYNFFPD</sequence>
<dbReference type="Proteomes" id="UP000637061">
    <property type="component" value="Unassembled WGS sequence"/>
</dbReference>
<dbReference type="Gene3D" id="3.90.420.10">
    <property type="entry name" value="Oxidoreductase, molybdopterin-binding domain"/>
    <property type="match status" value="1"/>
</dbReference>
<dbReference type="Pfam" id="PF00174">
    <property type="entry name" value="Oxidored_molyb"/>
    <property type="match status" value="1"/>
</dbReference>
<dbReference type="AlphaFoldDB" id="A0A8I1JKL2"/>
<dbReference type="SUPFAM" id="SSF56524">
    <property type="entry name" value="Oxidoreductase molybdopterin-binding domain"/>
    <property type="match status" value="1"/>
</dbReference>
<feature type="region of interest" description="Disordered" evidence="1">
    <location>
        <begin position="22"/>
        <end position="41"/>
    </location>
</feature>
<name>A0A8I1JKL2_PSEPU</name>
<protein>
    <submittedName>
        <fullName evidence="3">Sulfite oxidase-like oxidoreductase</fullName>
    </submittedName>
</protein>
<feature type="domain" description="Oxidoreductase molybdopterin-binding" evidence="2">
    <location>
        <begin position="54"/>
        <end position="198"/>
    </location>
</feature>
<organism evidence="3 4">
    <name type="scientific">Pseudomonas putida</name>
    <name type="common">Arthrobacter siderocapsulatus</name>
    <dbReference type="NCBI Taxonomy" id="303"/>
    <lineage>
        <taxon>Bacteria</taxon>
        <taxon>Pseudomonadati</taxon>
        <taxon>Pseudomonadota</taxon>
        <taxon>Gammaproteobacteria</taxon>
        <taxon>Pseudomonadales</taxon>
        <taxon>Pseudomonadaceae</taxon>
        <taxon>Pseudomonas</taxon>
    </lineage>
</organism>
<dbReference type="InterPro" id="IPR036374">
    <property type="entry name" value="OxRdtase_Mopterin-bd_sf"/>
</dbReference>
<dbReference type="CDD" id="cd02109">
    <property type="entry name" value="arch_bact_SO_family_Moco"/>
    <property type="match status" value="1"/>
</dbReference>
<evidence type="ECO:0000313" key="3">
    <source>
        <dbReference type="EMBL" id="MBI6885158.1"/>
    </source>
</evidence>
<feature type="compositionally biased region" description="Basic and acidic residues" evidence="1">
    <location>
        <begin position="22"/>
        <end position="32"/>
    </location>
</feature>
<dbReference type="EMBL" id="JAEHTE010000015">
    <property type="protein sequence ID" value="MBI6885158.1"/>
    <property type="molecule type" value="Genomic_DNA"/>
</dbReference>
<evidence type="ECO:0000259" key="2">
    <source>
        <dbReference type="Pfam" id="PF00174"/>
    </source>
</evidence>
<comment type="caution">
    <text evidence="3">The sequence shown here is derived from an EMBL/GenBank/DDBJ whole genome shotgun (WGS) entry which is preliminary data.</text>
</comment>
<dbReference type="InterPro" id="IPR000572">
    <property type="entry name" value="OxRdtase_Mopterin-bd_dom"/>
</dbReference>